<feature type="non-terminal residue" evidence="1">
    <location>
        <position position="1"/>
    </location>
</feature>
<evidence type="ECO:0000313" key="1">
    <source>
        <dbReference type="EMBL" id="KKL87649.1"/>
    </source>
</evidence>
<reference evidence="1" key="1">
    <citation type="journal article" date="2015" name="Nature">
        <title>Complex archaea that bridge the gap between prokaryotes and eukaryotes.</title>
        <authorList>
            <person name="Spang A."/>
            <person name="Saw J.H."/>
            <person name="Jorgensen S.L."/>
            <person name="Zaremba-Niedzwiedzka K."/>
            <person name="Martijn J."/>
            <person name="Lind A.E."/>
            <person name="van Eijk R."/>
            <person name="Schleper C."/>
            <person name="Guy L."/>
            <person name="Ettema T.J."/>
        </authorList>
    </citation>
    <scope>NUCLEOTIDE SEQUENCE</scope>
</reference>
<sequence>LTTRLAEVEGQLREAVEHVRLLLSTRPLHEHKNTCPTKGRRCWTCEQIESAGTFLKPHQPQEDSSG</sequence>
<organism evidence="1">
    <name type="scientific">marine sediment metagenome</name>
    <dbReference type="NCBI Taxonomy" id="412755"/>
    <lineage>
        <taxon>unclassified sequences</taxon>
        <taxon>metagenomes</taxon>
        <taxon>ecological metagenomes</taxon>
    </lineage>
</organism>
<dbReference type="AlphaFoldDB" id="A0A0F9FML2"/>
<dbReference type="EMBL" id="LAZR01020778">
    <property type="protein sequence ID" value="KKL87649.1"/>
    <property type="molecule type" value="Genomic_DNA"/>
</dbReference>
<comment type="caution">
    <text evidence="1">The sequence shown here is derived from an EMBL/GenBank/DDBJ whole genome shotgun (WGS) entry which is preliminary data.</text>
</comment>
<name>A0A0F9FML2_9ZZZZ</name>
<proteinExistence type="predicted"/>
<accession>A0A0F9FML2</accession>
<protein>
    <submittedName>
        <fullName evidence="1">Uncharacterized protein</fullName>
    </submittedName>
</protein>
<gene>
    <name evidence="1" type="ORF">LCGC14_1932540</name>
</gene>